<reference evidence="1" key="1">
    <citation type="journal article" date="2023" name="bioRxiv">
        <title>Improved chromosome-level genome assembly for marigold (Tagetes erecta).</title>
        <authorList>
            <person name="Jiang F."/>
            <person name="Yuan L."/>
            <person name="Wang S."/>
            <person name="Wang H."/>
            <person name="Xu D."/>
            <person name="Wang A."/>
            <person name="Fan W."/>
        </authorList>
    </citation>
    <scope>NUCLEOTIDE SEQUENCE</scope>
    <source>
        <strain evidence="1">WSJ</strain>
        <tissue evidence="1">Leaf</tissue>
    </source>
</reference>
<dbReference type="AlphaFoldDB" id="A0AAD8JWM2"/>
<accession>A0AAD8JWM2</accession>
<dbReference type="EMBL" id="JAUHHV010000010">
    <property type="protein sequence ID" value="KAK1411238.1"/>
    <property type="molecule type" value="Genomic_DNA"/>
</dbReference>
<protein>
    <submittedName>
        <fullName evidence="1">Uncharacterized protein</fullName>
    </submittedName>
</protein>
<evidence type="ECO:0000313" key="1">
    <source>
        <dbReference type="EMBL" id="KAK1411238.1"/>
    </source>
</evidence>
<organism evidence="1 2">
    <name type="scientific">Tagetes erecta</name>
    <name type="common">African marigold</name>
    <dbReference type="NCBI Taxonomy" id="13708"/>
    <lineage>
        <taxon>Eukaryota</taxon>
        <taxon>Viridiplantae</taxon>
        <taxon>Streptophyta</taxon>
        <taxon>Embryophyta</taxon>
        <taxon>Tracheophyta</taxon>
        <taxon>Spermatophyta</taxon>
        <taxon>Magnoliopsida</taxon>
        <taxon>eudicotyledons</taxon>
        <taxon>Gunneridae</taxon>
        <taxon>Pentapetalae</taxon>
        <taxon>asterids</taxon>
        <taxon>campanulids</taxon>
        <taxon>Asterales</taxon>
        <taxon>Asteraceae</taxon>
        <taxon>Asteroideae</taxon>
        <taxon>Heliantheae alliance</taxon>
        <taxon>Tageteae</taxon>
        <taxon>Tagetes</taxon>
    </lineage>
</organism>
<comment type="caution">
    <text evidence="1">The sequence shown here is derived from an EMBL/GenBank/DDBJ whole genome shotgun (WGS) entry which is preliminary data.</text>
</comment>
<proteinExistence type="predicted"/>
<name>A0AAD8JWM2_TARER</name>
<dbReference type="Proteomes" id="UP001229421">
    <property type="component" value="Unassembled WGS sequence"/>
</dbReference>
<sequence>MPSSNFGCCLDLMGVERSQLFRFGEINVAGCVAVRFGLNRPDTDEEACELVNGVEVLIGEGDDDVGVAAYLLTVVKNNNGTGALLLYDI</sequence>
<evidence type="ECO:0000313" key="2">
    <source>
        <dbReference type="Proteomes" id="UP001229421"/>
    </source>
</evidence>
<gene>
    <name evidence="1" type="ORF">QVD17_37785</name>
</gene>
<keyword evidence="2" id="KW-1185">Reference proteome</keyword>